<organism evidence="1">
    <name type="scientific">marine sediment metagenome</name>
    <dbReference type="NCBI Taxonomy" id="412755"/>
    <lineage>
        <taxon>unclassified sequences</taxon>
        <taxon>metagenomes</taxon>
        <taxon>ecological metagenomes</taxon>
    </lineage>
</organism>
<name>A0A0F9DB21_9ZZZZ</name>
<reference evidence="1" key="1">
    <citation type="journal article" date="2015" name="Nature">
        <title>Complex archaea that bridge the gap between prokaryotes and eukaryotes.</title>
        <authorList>
            <person name="Spang A."/>
            <person name="Saw J.H."/>
            <person name="Jorgensen S.L."/>
            <person name="Zaremba-Niedzwiedzka K."/>
            <person name="Martijn J."/>
            <person name="Lind A.E."/>
            <person name="van Eijk R."/>
            <person name="Schleper C."/>
            <person name="Guy L."/>
            <person name="Ettema T.J."/>
        </authorList>
    </citation>
    <scope>NUCLEOTIDE SEQUENCE</scope>
</reference>
<protein>
    <submittedName>
        <fullName evidence="1">Uncharacterized protein</fullName>
    </submittedName>
</protein>
<accession>A0A0F9DB21</accession>
<evidence type="ECO:0000313" key="1">
    <source>
        <dbReference type="EMBL" id="KKL14956.1"/>
    </source>
</evidence>
<dbReference type="AlphaFoldDB" id="A0A0F9DB21"/>
<dbReference type="PROSITE" id="PS51257">
    <property type="entry name" value="PROKAR_LIPOPROTEIN"/>
    <property type="match status" value="1"/>
</dbReference>
<sequence>MKRLFAASLAGPLLAAACTPTGGTIGLDANVNAPPVEQIARPSDGFANEISAK</sequence>
<gene>
    <name evidence="1" type="ORF">LCGC14_2510450</name>
</gene>
<comment type="caution">
    <text evidence="1">The sequence shown here is derived from an EMBL/GenBank/DDBJ whole genome shotgun (WGS) entry which is preliminary data.</text>
</comment>
<dbReference type="EMBL" id="LAZR01040250">
    <property type="protein sequence ID" value="KKL14956.1"/>
    <property type="molecule type" value="Genomic_DNA"/>
</dbReference>
<proteinExistence type="predicted"/>